<sequence>MSARRIAPRVAIACPGIGLVQRGFERLFRDLFDEMRGDFPMTLFKGGGERRPDEIVLPFLARGGRTLRYLPLHRLMGRTPMHAECLSFALALLPHLIAGRYDIVHVIDPPLARLLFHLRRTLRLKFRLLYTEGTAMPPRDYPPCDRLHQISAATLADAVAQGHDPAHMTLIPCGYRPERFTPSANRATLRARHGIAPDRFVILAVAALNRGHKRTHHLIDEVARMDGDPLLWLDGSLDHGDPDLPAYARARLGGRVRVTHVPTGEVADLFALADVMPHAATFEAFGLAIVEAAAAGLPVITHDAPHFRWLLPNIDNWIDMEAPGALAALLARMTADPAERTRRILRDHARATYDWAALRPAYADLYRSMTR</sequence>
<dbReference type="PANTHER" id="PTHR12526">
    <property type="entry name" value="GLYCOSYLTRANSFERASE"/>
    <property type="match status" value="1"/>
</dbReference>
<dbReference type="CDD" id="cd03801">
    <property type="entry name" value="GT4_PimA-like"/>
    <property type="match status" value="1"/>
</dbReference>
<evidence type="ECO:0000313" key="4">
    <source>
        <dbReference type="EMBL" id="BBF71754.1"/>
    </source>
</evidence>
<dbReference type="SUPFAM" id="SSF53756">
    <property type="entry name" value="UDP-Glycosyltransferase/glycogen phosphorylase"/>
    <property type="match status" value="1"/>
</dbReference>
<gene>
    <name evidence="4" type="ORF">SBA_ch2_2870</name>
</gene>
<evidence type="ECO:0000256" key="1">
    <source>
        <dbReference type="ARBA" id="ARBA00022676"/>
    </source>
</evidence>
<keyword evidence="5" id="KW-1185">Reference proteome</keyword>
<dbReference type="PANTHER" id="PTHR12526:SF510">
    <property type="entry name" value="D-INOSITOL 3-PHOSPHATE GLYCOSYLTRANSFERASE"/>
    <property type="match status" value="1"/>
</dbReference>
<feature type="domain" description="Glycosyl transferase family 1" evidence="3">
    <location>
        <begin position="186"/>
        <end position="343"/>
    </location>
</feature>
<evidence type="ECO:0000259" key="3">
    <source>
        <dbReference type="Pfam" id="PF00534"/>
    </source>
</evidence>
<dbReference type="Proteomes" id="UP001059971">
    <property type="component" value="Chromosome 2"/>
</dbReference>
<keyword evidence="1" id="KW-0328">Glycosyltransferase</keyword>
<evidence type="ECO:0000313" key="5">
    <source>
        <dbReference type="Proteomes" id="UP001059971"/>
    </source>
</evidence>
<dbReference type="RefSeq" id="WP_261937370.1">
    <property type="nucleotide sequence ID" value="NZ_AP018818.1"/>
</dbReference>
<evidence type="ECO:0000256" key="2">
    <source>
        <dbReference type="ARBA" id="ARBA00022679"/>
    </source>
</evidence>
<protein>
    <recommendedName>
        <fullName evidence="3">Glycosyl transferase family 1 domain-containing protein</fullName>
    </recommendedName>
</protein>
<reference evidence="4" key="1">
    <citation type="submission" date="2018-07" db="EMBL/GenBank/DDBJ databases">
        <title>Complete genome sequence of Sphingomonas bisphenolicum strain AO1, a bisphenol A degradative bacterium isolated from Japanese farm field.</title>
        <authorList>
            <person name="Murakami M."/>
            <person name="Koh M."/>
            <person name="Koba S."/>
            <person name="Matsumura Y."/>
        </authorList>
    </citation>
    <scope>NUCLEOTIDE SEQUENCE</scope>
    <source>
        <strain evidence="4">AO1</strain>
    </source>
</reference>
<organism evidence="4 5">
    <name type="scientific">Sphingomonas bisphenolicum</name>
    <dbReference type="NCBI Taxonomy" id="296544"/>
    <lineage>
        <taxon>Bacteria</taxon>
        <taxon>Pseudomonadati</taxon>
        <taxon>Pseudomonadota</taxon>
        <taxon>Alphaproteobacteria</taxon>
        <taxon>Sphingomonadales</taxon>
        <taxon>Sphingomonadaceae</taxon>
        <taxon>Sphingomonas</taxon>
    </lineage>
</organism>
<name>A0ABN5WHG5_9SPHN</name>
<dbReference type="EMBL" id="AP018818">
    <property type="protein sequence ID" value="BBF71754.1"/>
    <property type="molecule type" value="Genomic_DNA"/>
</dbReference>
<proteinExistence type="predicted"/>
<dbReference type="Pfam" id="PF00534">
    <property type="entry name" value="Glycos_transf_1"/>
    <property type="match status" value="1"/>
</dbReference>
<dbReference type="InterPro" id="IPR001296">
    <property type="entry name" value="Glyco_trans_1"/>
</dbReference>
<dbReference type="Gene3D" id="3.40.50.2000">
    <property type="entry name" value="Glycogen Phosphorylase B"/>
    <property type="match status" value="2"/>
</dbReference>
<keyword evidence="2" id="KW-0808">Transferase</keyword>
<accession>A0ABN5WHG5</accession>